<keyword evidence="1" id="KW-0378">Hydrolase</keyword>
<evidence type="ECO:0000313" key="2">
    <source>
        <dbReference type="Proteomes" id="UP000014071"/>
    </source>
</evidence>
<protein>
    <submittedName>
        <fullName evidence="1">Copper-transporting P1-type ATPase</fullName>
        <ecNumber evidence="1">3.6.3.4</ecNumber>
    </submittedName>
</protein>
<keyword evidence="2" id="KW-1185">Reference proteome</keyword>
<dbReference type="Proteomes" id="UP000014071">
    <property type="component" value="Unassembled WGS sequence"/>
</dbReference>
<reference evidence="2" key="1">
    <citation type="journal article" date="2013" name="Genome Announc.">
        <title>Draft genome sequence of the basidiomycetous yeast-like fungus Pseudozyma hubeiensis SY62, which produces an abundant amount of the biosurfactant mannosylerythritol lipids.</title>
        <authorList>
            <person name="Konishi M."/>
            <person name="Hatada Y."/>
            <person name="Horiuchi J."/>
        </authorList>
    </citation>
    <scope>NUCLEOTIDE SEQUENCE [LARGE SCALE GENOMIC DNA]</scope>
    <source>
        <strain evidence="2">SY62</strain>
    </source>
</reference>
<name>R9NX52_PSEHS</name>
<dbReference type="EC" id="3.6.3.4" evidence="1"/>
<evidence type="ECO:0000313" key="1">
    <source>
        <dbReference type="EMBL" id="GAC93136.1"/>
    </source>
</evidence>
<dbReference type="AlphaFoldDB" id="R9NX52"/>
<dbReference type="GeneID" id="24106002"/>
<dbReference type="EMBL" id="DF238772">
    <property type="protein sequence ID" value="GAC93136.1"/>
    <property type="molecule type" value="Genomic_DNA"/>
</dbReference>
<proteinExistence type="predicted"/>
<accession>R9NX52</accession>
<gene>
    <name evidence="1" type="ORF">PHSY_000699</name>
</gene>
<organism evidence="1 2">
    <name type="scientific">Pseudozyma hubeiensis (strain SY62)</name>
    <name type="common">Yeast</name>
    <dbReference type="NCBI Taxonomy" id="1305764"/>
    <lineage>
        <taxon>Eukaryota</taxon>
        <taxon>Fungi</taxon>
        <taxon>Dikarya</taxon>
        <taxon>Basidiomycota</taxon>
        <taxon>Ustilaginomycotina</taxon>
        <taxon>Ustilaginomycetes</taxon>
        <taxon>Ustilaginales</taxon>
        <taxon>Ustilaginaceae</taxon>
        <taxon>Pseudozyma</taxon>
    </lineage>
</organism>
<sequence length="100" mass="11415">MVVDFDKNAAGTFTIGTLDLQLERLGSMNDDDCTAKSQSRSVELTVAKFSFRQLGSRIRNFRIRYESTARLPEARQGKLPRIDSPDYLVLRKTLTIEWTS</sequence>
<dbReference type="RefSeq" id="XP_012186723.1">
    <property type="nucleotide sequence ID" value="XM_012331333.1"/>
</dbReference>
<dbReference type="GO" id="GO:0016787">
    <property type="term" value="F:hydrolase activity"/>
    <property type="evidence" value="ECO:0007669"/>
    <property type="project" value="UniProtKB-KW"/>
</dbReference>
<dbReference type="HOGENOM" id="CLU_2307257_0_0_1"/>